<organism evidence="8 9">
    <name type="scientific">Xanthomonas hortorum pv. hederae</name>
    <dbReference type="NCBI Taxonomy" id="453603"/>
    <lineage>
        <taxon>Bacteria</taxon>
        <taxon>Pseudomonadati</taxon>
        <taxon>Pseudomonadota</taxon>
        <taxon>Gammaproteobacteria</taxon>
        <taxon>Lysobacterales</taxon>
        <taxon>Lysobacteraceae</taxon>
        <taxon>Xanthomonas</taxon>
    </lineage>
</organism>
<keyword evidence="2" id="KW-0444">Lipid biosynthesis</keyword>
<dbReference type="GeneID" id="55514211"/>
<sequence>MEQRHPLPALRACQAAVTIVALPSPGTGPVPAMSESSLDATRDAGGVLRWFRYLYRVPLLLVHLSICLPITMLCVVAPPLARIRTGHDDTLDEWMIRWWQGNLMRIFGFRLRHFGTPLPGAALFVANHVSWIDISMLHSQRVMGFVAKREIAGWPLVGWLAAKGQTIFHQRGNTESLGGVLQEMLARLQSGKPVGVFPEGRTRGGTEVGPFHARIFQAAVEAGVPVQPVALRYGERGNAQAVVAFGERESFFDNIVRLLGEPARLAEVHFLEPIRALDIDGRRRLADTSRQRIIAAMES</sequence>
<dbReference type="GO" id="GO:0003841">
    <property type="term" value="F:1-acylglycerol-3-phosphate O-acyltransferase activity"/>
    <property type="evidence" value="ECO:0007669"/>
    <property type="project" value="TreeGrafter"/>
</dbReference>
<reference evidence="8" key="2">
    <citation type="submission" date="2022-08" db="EMBL/GenBank/DDBJ databases">
        <authorList>
            <person name="Iruegas-Bocardo F."/>
            <person name="Weisberg A.J."/>
            <person name="Riutta E.R."/>
            <person name="Kilday K."/>
            <person name="Bonkowski J.C."/>
            <person name="Creswell T."/>
            <person name="Daughtrey M.L."/>
            <person name="Rane K."/>
            <person name="Grunwald N.J."/>
            <person name="Chang J.H."/>
            <person name="Putnam M.L."/>
        </authorList>
    </citation>
    <scope>NUCLEOTIDE SEQUENCE</scope>
    <source>
        <strain evidence="8">22-338</strain>
    </source>
</reference>
<comment type="caution">
    <text evidence="8">The sequence shown here is derived from an EMBL/GenBank/DDBJ whole genome shotgun (WGS) entry which is preliminary data.</text>
</comment>
<name>A0A9X4BW01_9XANT</name>
<keyword evidence="3" id="KW-0808">Transferase</keyword>
<dbReference type="GO" id="GO:0006654">
    <property type="term" value="P:phosphatidic acid biosynthetic process"/>
    <property type="evidence" value="ECO:0007669"/>
    <property type="project" value="TreeGrafter"/>
</dbReference>
<evidence type="ECO:0000256" key="5">
    <source>
        <dbReference type="ARBA" id="ARBA00023315"/>
    </source>
</evidence>
<evidence type="ECO:0000256" key="2">
    <source>
        <dbReference type="ARBA" id="ARBA00022516"/>
    </source>
</evidence>
<keyword evidence="6" id="KW-1133">Transmembrane helix</keyword>
<keyword evidence="6" id="KW-0812">Transmembrane</keyword>
<dbReference type="PANTHER" id="PTHR10434">
    <property type="entry name" value="1-ACYL-SN-GLYCEROL-3-PHOSPHATE ACYLTRANSFERASE"/>
    <property type="match status" value="1"/>
</dbReference>
<gene>
    <name evidence="8" type="ORF">NY667_23540</name>
</gene>
<reference evidence="8" key="1">
    <citation type="journal article" date="2022" name="Phytopathology">
        <title>Whole genome sequencing-based tracing of a 2022 introduction and outbreak of Xanthomonas hortorum pv. pelargonii.</title>
        <authorList>
            <person name="Iruegas Bocardo F."/>
            <person name="Weisberg A.J."/>
            <person name="Riutta E.R."/>
            <person name="Kilday K.B."/>
            <person name="Bonkowski J.C."/>
            <person name="Creswell T.C."/>
            <person name="Daughtrey M."/>
            <person name="Rane K.K."/>
            <person name="Grunwald N.J."/>
            <person name="Chang J.H."/>
            <person name="Putnam M."/>
        </authorList>
    </citation>
    <scope>NUCLEOTIDE SEQUENCE</scope>
    <source>
        <strain evidence="8">22-338</strain>
    </source>
</reference>
<dbReference type="InterPro" id="IPR002123">
    <property type="entry name" value="Plipid/glycerol_acylTrfase"/>
</dbReference>
<dbReference type="SMART" id="SM00563">
    <property type="entry name" value="PlsC"/>
    <property type="match status" value="1"/>
</dbReference>
<dbReference type="Proteomes" id="UP001140230">
    <property type="component" value="Unassembled WGS sequence"/>
</dbReference>
<evidence type="ECO:0000256" key="4">
    <source>
        <dbReference type="ARBA" id="ARBA00023098"/>
    </source>
</evidence>
<dbReference type="SUPFAM" id="SSF69593">
    <property type="entry name" value="Glycerol-3-phosphate (1)-acyltransferase"/>
    <property type="match status" value="1"/>
</dbReference>
<feature type="transmembrane region" description="Helical" evidence="6">
    <location>
        <begin position="58"/>
        <end position="77"/>
    </location>
</feature>
<evidence type="ECO:0000256" key="6">
    <source>
        <dbReference type="SAM" id="Phobius"/>
    </source>
</evidence>
<keyword evidence="6" id="KW-0472">Membrane</keyword>
<evidence type="ECO:0000256" key="3">
    <source>
        <dbReference type="ARBA" id="ARBA00022679"/>
    </source>
</evidence>
<dbReference type="CDD" id="cd07989">
    <property type="entry name" value="LPLAT_AGPAT-like"/>
    <property type="match status" value="1"/>
</dbReference>
<keyword evidence="5 8" id="KW-0012">Acyltransferase</keyword>
<evidence type="ECO:0000313" key="8">
    <source>
        <dbReference type="EMBL" id="MDC8640683.1"/>
    </source>
</evidence>
<dbReference type="EMBL" id="JANWTP010000157">
    <property type="protein sequence ID" value="MDC8640683.1"/>
    <property type="molecule type" value="Genomic_DNA"/>
</dbReference>
<evidence type="ECO:0000259" key="7">
    <source>
        <dbReference type="SMART" id="SM00563"/>
    </source>
</evidence>
<proteinExistence type="predicted"/>
<dbReference type="AlphaFoldDB" id="A0A9X4BW01"/>
<dbReference type="PANTHER" id="PTHR10434:SF64">
    <property type="entry name" value="1-ACYL-SN-GLYCEROL-3-PHOSPHATE ACYLTRANSFERASE-RELATED"/>
    <property type="match status" value="1"/>
</dbReference>
<protein>
    <submittedName>
        <fullName evidence="8">1-acyl-sn-glycerol-3-phosphate acyltransferase</fullName>
    </submittedName>
</protein>
<evidence type="ECO:0000313" key="9">
    <source>
        <dbReference type="Proteomes" id="UP001140230"/>
    </source>
</evidence>
<evidence type="ECO:0000256" key="1">
    <source>
        <dbReference type="ARBA" id="ARBA00005189"/>
    </source>
</evidence>
<keyword evidence="4" id="KW-0443">Lipid metabolism</keyword>
<dbReference type="RefSeq" id="WP_172839254.1">
    <property type="nucleotide sequence ID" value="NZ_CP168173.1"/>
</dbReference>
<feature type="domain" description="Phospholipid/glycerol acyltransferase" evidence="7">
    <location>
        <begin position="122"/>
        <end position="234"/>
    </location>
</feature>
<dbReference type="Pfam" id="PF01553">
    <property type="entry name" value="Acyltransferase"/>
    <property type="match status" value="1"/>
</dbReference>
<comment type="pathway">
    <text evidence="1">Lipid metabolism.</text>
</comment>
<accession>A0A9X4BW01</accession>